<evidence type="ECO:0000313" key="2">
    <source>
        <dbReference type="Proteomes" id="UP000078559"/>
    </source>
</evidence>
<accession>A0A194W749</accession>
<dbReference type="AlphaFoldDB" id="A0A194W749"/>
<proteinExistence type="predicted"/>
<gene>
    <name evidence="1" type="ORF">VM1G_07784</name>
</gene>
<organism evidence="1 2">
    <name type="scientific">Cytospora mali</name>
    <name type="common">Apple Valsa canker fungus</name>
    <name type="synonym">Valsa mali</name>
    <dbReference type="NCBI Taxonomy" id="578113"/>
    <lineage>
        <taxon>Eukaryota</taxon>
        <taxon>Fungi</taxon>
        <taxon>Dikarya</taxon>
        <taxon>Ascomycota</taxon>
        <taxon>Pezizomycotina</taxon>
        <taxon>Sordariomycetes</taxon>
        <taxon>Sordariomycetidae</taxon>
        <taxon>Diaporthales</taxon>
        <taxon>Cytosporaceae</taxon>
        <taxon>Cytospora</taxon>
    </lineage>
</organism>
<protein>
    <submittedName>
        <fullName evidence="1">Uncharacterized protein</fullName>
    </submittedName>
</protein>
<dbReference type="EMBL" id="CM003105">
    <property type="protein sequence ID" value="KUI72309.1"/>
    <property type="molecule type" value="Genomic_DNA"/>
</dbReference>
<keyword evidence="2" id="KW-1185">Reference proteome</keyword>
<name>A0A194W749_CYTMA</name>
<reference evidence="1" key="1">
    <citation type="submission" date="2014-12" db="EMBL/GenBank/DDBJ databases">
        <title>Genome Sequence of Valsa Canker Pathogens Uncovers a Specific Adaption of Colonization on Woody Bark.</title>
        <authorList>
            <person name="Yin Z."/>
            <person name="Liu H."/>
            <person name="Gao X."/>
            <person name="Li Z."/>
            <person name="Song N."/>
            <person name="Ke X."/>
            <person name="Dai Q."/>
            <person name="Wu Y."/>
            <person name="Sun Y."/>
            <person name="Xu J.-R."/>
            <person name="Kang Z.K."/>
            <person name="Wang L."/>
            <person name="Huang L."/>
        </authorList>
    </citation>
    <scope>NUCLEOTIDE SEQUENCE [LARGE SCALE GENOMIC DNA]</scope>
    <source>
        <strain evidence="1">03-8</strain>
    </source>
</reference>
<dbReference type="Proteomes" id="UP000078559">
    <property type="component" value="Chromosome 8"/>
</dbReference>
<evidence type="ECO:0000313" key="1">
    <source>
        <dbReference type="EMBL" id="KUI72309.1"/>
    </source>
</evidence>
<sequence>MKLNFHLATALAATPADHNSSVAVNCQNTASSSTASAQVTATLTGTAGATVTVTATTSSASSSQRGCPTVTFTSNVCKTCATPDCIQLEPVTQSCDCPSAIPTVFVDYPCESGCGGIGCAVDYVFFTANCTTPTSPLSSSLLPSNSSTGIFANSTTSSSTGTGLGSTNITASGMTITGTSTAHVSATGSAASSSSSIAGALRMQPFWAVWL</sequence>